<protein>
    <submittedName>
        <fullName evidence="2">Heterokaryon incompatibility domain-containing protein</fullName>
    </submittedName>
</protein>
<keyword evidence="3" id="KW-1185">Reference proteome</keyword>
<reference evidence="2 3" key="1">
    <citation type="journal article" date="2024" name="J. Plant Pathol.">
        <title>Sequence and assembly of the genome of Seiridium unicorne, isolate CBS 538.82, causal agent of cypress canker disease.</title>
        <authorList>
            <person name="Scali E."/>
            <person name="Rocca G.D."/>
            <person name="Danti R."/>
            <person name="Garbelotto M."/>
            <person name="Barberini S."/>
            <person name="Baroncelli R."/>
            <person name="Emiliani G."/>
        </authorList>
    </citation>
    <scope>NUCLEOTIDE SEQUENCE [LARGE SCALE GENOMIC DNA]</scope>
    <source>
        <strain evidence="2 3">BM-138-508</strain>
    </source>
</reference>
<comment type="caution">
    <text evidence="2">The sequence shown here is derived from an EMBL/GenBank/DDBJ whole genome shotgun (WGS) entry which is preliminary data.</text>
</comment>
<evidence type="ECO:0000259" key="1">
    <source>
        <dbReference type="Pfam" id="PF06985"/>
    </source>
</evidence>
<proteinExistence type="predicted"/>
<dbReference type="EMBL" id="JARVKF010000068">
    <property type="protein sequence ID" value="KAK9423595.1"/>
    <property type="molecule type" value="Genomic_DNA"/>
</dbReference>
<accession>A0ABR2V9J1</accession>
<gene>
    <name evidence="2" type="ORF">SUNI508_04076</name>
</gene>
<feature type="domain" description="Heterokaryon incompatibility" evidence="1">
    <location>
        <begin position="93"/>
        <end position="262"/>
    </location>
</feature>
<name>A0ABR2V9J1_9PEZI</name>
<sequence length="691" mass="79662">MQRHDDDDKDQTLSELARHHDKPIINLLLEIQEHQERRGKDLRFLQNLECFYPKFNRKRKRASLAEHFDDNESEPHTSLFRSDPVNAYNEPNYVAISWCWTLPGEKGAGKLSNAYELETRDGQWVRPRLRDRIFDRVVRYMQNFDVELLWIDKYSIPQRVCEAAFDCDHDRCIRKRESLQAMDLVYKHSRHPVGLLEQQLENEEDLALLALLLDGGMVGQAPRAQRFWLPKGSDTRAAKKALKLVQRLTSDVWWKRAWIFQENYRGGAGMTLLLGHSHHLEKTKRAHGIFGDVCGELCINSVDFSYEATRLCLALNGSKGLGSEEKDAITQILSAAGRYTILLRGSSSMSPSIVSNIEQRDIGNVWDRIAIVANCCKYSIRLDELSLKEQGSSLGLSMLAMFLLNGEILYNDPFEADKHLERYTVSQLLNMQSFNGFHCPADKYSLTFNKGCRFTNVELKEDGILTKGHLWKLGPIIDTSTFPENIPRIDNPYGILSLHERRRLLQLIKELRLLSHKYLADQLDLFLKQDAESVTDEDLTRSSFSQDYMRRMAVEIVTSIDEGKILRLGHLSASSKSGSAYSAIFTWGNDSCEPLRVDSHSIKHIPIQKVMPYVFTASWPRENGREEYDANDIDRHVSLEVMQMEGHEEQDQLPRLYTRHWRPGLCFFRGCPREDVLFPWPPGLKDMKPDA</sequence>
<dbReference type="Pfam" id="PF06985">
    <property type="entry name" value="HET"/>
    <property type="match status" value="1"/>
</dbReference>
<evidence type="ECO:0000313" key="2">
    <source>
        <dbReference type="EMBL" id="KAK9423595.1"/>
    </source>
</evidence>
<dbReference type="Proteomes" id="UP001408356">
    <property type="component" value="Unassembled WGS sequence"/>
</dbReference>
<organism evidence="2 3">
    <name type="scientific">Seiridium unicorne</name>
    <dbReference type="NCBI Taxonomy" id="138068"/>
    <lineage>
        <taxon>Eukaryota</taxon>
        <taxon>Fungi</taxon>
        <taxon>Dikarya</taxon>
        <taxon>Ascomycota</taxon>
        <taxon>Pezizomycotina</taxon>
        <taxon>Sordariomycetes</taxon>
        <taxon>Xylariomycetidae</taxon>
        <taxon>Amphisphaeriales</taxon>
        <taxon>Sporocadaceae</taxon>
        <taxon>Seiridium</taxon>
    </lineage>
</organism>
<dbReference type="InterPro" id="IPR010730">
    <property type="entry name" value="HET"/>
</dbReference>
<evidence type="ECO:0000313" key="3">
    <source>
        <dbReference type="Proteomes" id="UP001408356"/>
    </source>
</evidence>